<name>A0A552UGH0_9SPHN</name>
<dbReference type="EMBL" id="VJWA01000001">
    <property type="protein sequence ID" value="TRW17287.1"/>
    <property type="molecule type" value="Genomic_DNA"/>
</dbReference>
<feature type="compositionally biased region" description="Low complexity" evidence="4">
    <location>
        <begin position="189"/>
        <end position="202"/>
    </location>
</feature>
<evidence type="ECO:0000313" key="5">
    <source>
        <dbReference type="EMBL" id="TRW17287.1"/>
    </source>
</evidence>
<evidence type="ECO:0000256" key="2">
    <source>
        <dbReference type="ARBA" id="ARBA00023274"/>
    </source>
</evidence>
<evidence type="ECO:0000313" key="6">
    <source>
        <dbReference type="Proteomes" id="UP000317894"/>
    </source>
</evidence>
<accession>A0A552UGH0</accession>
<dbReference type="Proteomes" id="UP000317894">
    <property type="component" value="Unassembled WGS sequence"/>
</dbReference>
<dbReference type="GO" id="GO:0003735">
    <property type="term" value="F:structural constituent of ribosome"/>
    <property type="evidence" value="ECO:0007669"/>
    <property type="project" value="InterPro"/>
</dbReference>
<feature type="region of interest" description="Disordered" evidence="4">
    <location>
        <begin position="128"/>
        <end position="209"/>
    </location>
</feature>
<protein>
    <recommendedName>
        <fullName evidence="3">Small ribosomal subunit protein bS16</fullName>
    </recommendedName>
</protein>
<dbReference type="GO" id="GO:0005737">
    <property type="term" value="C:cytoplasm"/>
    <property type="evidence" value="ECO:0007669"/>
    <property type="project" value="UniProtKB-ARBA"/>
</dbReference>
<evidence type="ECO:0000256" key="1">
    <source>
        <dbReference type="ARBA" id="ARBA00022980"/>
    </source>
</evidence>
<evidence type="ECO:0000256" key="3">
    <source>
        <dbReference type="HAMAP-Rule" id="MF_00385"/>
    </source>
</evidence>
<sequence>MAIAIRLARGGMKKRPFYRIVVTDSRQPRDGRFLEKIGTYNPLLPKESPERIKLDGERASYWLGVGAQPSDRVARFLDAMGIRTRAARMNAKKGEPGANAKERAEVKATKASEALEAQEAAKVAAAEAAAAAAAAPAPEPEPEAAPEVEAAVEAPADAETAVEAPADAEPVVDSSTADAETAVEGDAPAGDATLDATTETDASPAGPAV</sequence>
<keyword evidence="2 3" id="KW-0687">Ribonucleoprotein</keyword>
<dbReference type="RefSeq" id="WP_143554832.1">
    <property type="nucleotide sequence ID" value="NZ_VJWA01000001.1"/>
</dbReference>
<dbReference type="InterPro" id="IPR023803">
    <property type="entry name" value="Ribosomal_bS16_dom_sf"/>
</dbReference>
<dbReference type="NCBIfam" id="TIGR00002">
    <property type="entry name" value="S16"/>
    <property type="match status" value="1"/>
</dbReference>
<dbReference type="InterPro" id="IPR000307">
    <property type="entry name" value="Ribosomal_bS16"/>
</dbReference>
<dbReference type="PANTHER" id="PTHR12919">
    <property type="entry name" value="30S RIBOSOMAL PROTEIN S16"/>
    <property type="match status" value="1"/>
</dbReference>
<dbReference type="OrthoDB" id="9807878at2"/>
<dbReference type="PANTHER" id="PTHR12919:SF20">
    <property type="entry name" value="SMALL RIBOSOMAL SUBUNIT PROTEIN BS16M"/>
    <property type="match status" value="1"/>
</dbReference>
<comment type="caution">
    <text evidence="5">The sequence shown here is derived from an EMBL/GenBank/DDBJ whole genome shotgun (WGS) entry which is preliminary data.</text>
</comment>
<dbReference type="AlphaFoldDB" id="A0A552UGH0"/>
<comment type="similarity">
    <text evidence="3">Belongs to the bacterial ribosomal protein bS16 family.</text>
</comment>
<organism evidence="5 6">
    <name type="scientific">Glacieibacterium frigidum</name>
    <dbReference type="NCBI Taxonomy" id="2593303"/>
    <lineage>
        <taxon>Bacteria</taxon>
        <taxon>Pseudomonadati</taxon>
        <taxon>Pseudomonadota</taxon>
        <taxon>Alphaproteobacteria</taxon>
        <taxon>Sphingomonadales</taxon>
        <taxon>Sphingosinicellaceae</taxon>
        <taxon>Glacieibacterium</taxon>
    </lineage>
</organism>
<keyword evidence="1 3" id="KW-0689">Ribosomal protein</keyword>
<dbReference type="GO" id="GO:0015935">
    <property type="term" value="C:small ribosomal subunit"/>
    <property type="evidence" value="ECO:0007669"/>
    <property type="project" value="TreeGrafter"/>
</dbReference>
<proteinExistence type="inferred from homology"/>
<gene>
    <name evidence="3 5" type="primary">rpsP</name>
    <name evidence="5" type="ORF">FMM06_03635</name>
</gene>
<reference evidence="5 6" key="1">
    <citation type="submission" date="2019-07" db="EMBL/GenBank/DDBJ databases">
        <title>Novel species isolated from glacier.</title>
        <authorList>
            <person name="Liu Q."/>
            <person name="Xin Y.-H."/>
        </authorList>
    </citation>
    <scope>NUCLEOTIDE SEQUENCE [LARGE SCALE GENOMIC DNA]</scope>
    <source>
        <strain evidence="5 6">LB1R16</strain>
    </source>
</reference>
<dbReference type="HAMAP" id="MF_00385">
    <property type="entry name" value="Ribosomal_bS16"/>
    <property type="match status" value="1"/>
</dbReference>
<dbReference type="SUPFAM" id="SSF54565">
    <property type="entry name" value="Ribosomal protein S16"/>
    <property type="match status" value="1"/>
</dbReference>
<feature type="compositionally biased region" description="Low complexity" evidence="4">
    <location>
        <begin position="147"/>
        <end position="172"/>
    </location>
</feature>
<dbReference type="Pfam" id="PF00886">
    <property type="entry name" value="Ribosomal_S16"/>
    <property type="match status" value="1"/>
</dbReference>
<dbReference type="GO" id="GO:0006412">
    <property type="term" value="P:translation"/>
    <property type="evidence" value="ECO:0007669"/>
    <property type="project" value="UniProtKB-UniRule"/>
</dbReference>
<keyword evidence="6" id="KW-1185">Reference proteome</keyword>
<dbReference type="Gene3D" id="3.30.1320.10">
    <property type="match status" value="1"/>
</dbReference>
<evidence type="ECO:0000256" key="4">
    <source>
        <dbReference type="SAM" id="MobiDB-lite"/>
    </source>
</evidence>